<dbReference type="AlphaFoldDB" id="A0A7K1Y1Z5"/>
<reference evidence="5 6" key="1">
    <citation type="submission" date="2019-11" db="EMBL/GenBank/DDBJ databases">
        <title>Pedobacter sp. HMF7056 Genome sequencing and assembly.</title>
        <authorList>
            <person name="Kang H."/>
            <person name="Kim H."/>
            <person name="Joh K."/>
        </authorList>
    </citation>
    <scope>NUCLEOTIDE SEQUENCE [LARGE SCALE GENOMIC DNA]</scope>
    <source>
        <strain evidence="5 6">HMF7056</strain>
    </source>
</reference>
<evidence type="ECO:0000259" key="4">
    <source>
        <dbReference type="PROSITE" id="PS01124"/>
    </source>
</evidence>
<dbReference type="PANTHER" id="PTHR43280">
    <property type="entry name" value="ARAC-FAMILY TRANSCRIPTIONAL REGULATOR"/>
    <property type="match status" value="1"/>
</dbReference>
<dbReference type="GO" id="GO:0043565">
    <property type="term" value="F:sequence-specific DNA binding"/>
    <property type="evidence" value="ECO:0007669"/>
    <property type="project" value="InterPro"/>
</dbReference>
<proteinExistence type="predicted"/>
<evidence type="ECO:0000256" key="3">
    <source>
        <dbReference type="ARBA" id="ARBA00023163"/>
    </source>
</evidence>
<keyword evidence="3" id="KW-0804">Transcription</keyword>
<keyword evidence="1" id="KW-0805">Transcription regulation</keyword>
<dbReference type="PROSITE" id="PS01124">
    <property type="entry name" value="HTH_ARAC_FAMILY_2"/>
    <property type="match status" value="1"/>
</dbReference>
<evidence type="ECO:0000313" key="6">
    <source>
        <dbReference type="Proteomes" id="UP000451233"/>
    </source>
</evidence>
<gene>
    <name evidence="5" type="ORF">GS398_18275</name>
</gene>
<organism evidence="5 6">
    <name type="scientific">Hufsiella ginkgonis</name>
    <dbReference type="NCBI Taxonomy" id="2695274"/>
    <lineage>
        <taxon>Bacteria</taxon>
        <taxon>Pseudomonadati</taxon>
        <taxon>Bacteroidota</taxon>
        <taxon>Sphingobacteriia</taxon>
        <taxon>Sphingobacteriales</taxon>
        <taxon>Sphingobacteriaceae</taxon>
        <taxon>Hufsiella</taxon>
    </lineage>
</organism>
<comment type="caution">
    <text evidence="5">The sequence shown here is derived from an EMBL/GenBank/DDBJ whole genome shotgun (WGS) entry which is preliminary data.</text>
</comment>
<evidence type="ECO:0000313" key="5">
    <source>
        <dbReference type="EMBL" id="MXV17251.1"/>
    </source>
</evidence>
<accession>A0A7K1Y1Z5</accession>
<dbReference type="InterPro" id="IPR009057">
    <property type="entry name" value="Homeodomain-like_sf"/>
</dbReference>
<sequence length="187" mass="21244">MVLTIKNMVCDRCIMVVRQQLEHLDLTVHKISLGVVEIAPEPDDAQVAEIASSLKILGFELIDTGKDKIIARIKNIVIGLIHHSEAEELNINFSQVLSDQLNRDYTWLSRLFSENQEITLEKFIIQQKIEKVKELLQYGELTLTEIAYRLGYSSTSHLSSQFKAVTGNSVTAYKTSVEKDRKPIDKI</sequence>
<dbReference type="Gene3D" id="1.10.10.60">
    <property type="entry name" value="Homeodomain-like"/>
    <property type="match status" value="1"/>
</dbReference>
<protein>
    <submittedName>
        <fullName evidence="5">Helix-turn-helix domain-containing protein</fullName>
    </submittedName>
</protein>
<dbReference type="SUPFAM" id="SSF46689">
    <property type="entry name" value="Homeodomain-like"/>
    <property type="match status" value="1"/>
</dbReference>
<dbReference type="Proteomes" id="UP000451233">
    <property type="component" value="Unassembled WGS sequence"/>
</dbReference>
<name>A0A7K1Y1Z5_9SPHI</name>
<keyword evidence="6" id="KW-1185">Reference proteome</keyword>
<dbReference type="PANTHER" id="PTHR43280:SF2">
    <property type="entry name" value="HTH-TYPE TRANSCRIPTIONAL REGULATOR EXSA"/>
    <property type="match status" value="1"/>
</dbReference>
<dbReference type="Pfam" id="PF12833">
    <property type="entry name" value="HTH_18"/>
    <property type="match status" value="1"/>
</dbReference>
<dbReference type="GO" id="GO:0003700">
    <property type="term" value="F:DNA-binding transcription factor activity"/>
    <property type="evidence" value="ECO:0007669"/>
    <property type="project" value="InterPro"/>
</dbReference>
<feature type="domain" description="HTH araC/xylS-type" evidence="4">
    <location>
        <begin position="75"/>
        <end position="176"/>
    </location>
</feature>
<evidence type="ECO:0000256" key="2">
    <source>
        <dbReference type="ARBA" id="ARBA00023125"/>
    </source>
</evidence>
<dbReference type="RefSeq" id="WP_160908245.1">
    <property type="nucleotide sequence ID" value="NZ_WVHS01000004.1"/>
</dbReference>
<evidence type="ECO:0000256" key="1">
    <source>
        <dbReference type="ARBA" id="ARBA00023015"/>
    </source>
</evidence>
<dbReference type="EMBL" id="WVHS01000004">
    <property type="protein sequence ID" value="MXV17251.1"/>
    <property type="molecule type" value="Genomic_DNA"/>
</dbReference>
<dbReference type="SMART" id="SM00342">
    <property type="entry name" value="HTH_ARAC"/>
    <property type="match status" value="1"/>
</dbReference>
<dbReference type="InterPro" id="IPR018060">
    <property type="entry name" value="HTH_AraC"/>
</dbReference>
<keyword evidence="2" id="KW-0238">DNA-binding</keyword>